<proteinExistence type="predicted"/>
<sequence length="157" mass="17523">MYLSTVSLILALSATGALAGLHNDALCVTGRTRSPVGGTPFSPSYTWAKDYEIHKEATECACRLYKARNTGNKQWDRCPDCFYSPALALMRNHNVDPLPFREPRFIMFVNCLGLVVVQPSLVYQSGHVPGHEIGLRHYCPDHLRTLSLRDVSEDEDA</sequence>
<name>A0AAX4ITS5_9PEZI</name>
<gene>
    <name evidence="2" type="ORF">CDEST_11628</name>
</gene>
<dbReference type="AlphaFoldDB" id="A0AAX4ITS5"/>
<keyword evidence="3" id="KW-1185">Reference proteome</keyword>
<dbReference type="RefSeq" id="XP_062783835.1">
    <property type="nucleotide sequence ID" value="XM_062927784.1"/>
</dbReference>
<evidence type="ECO:0000313" key="3">
    <source>
        <dbReference type="Proteomes" id="UP001322277"/>
    </source>
</evidence>
<dbReference type="KEGG" id="cdet:87948128"/>
<feature type="chain" id="PRO_5043870107" evidence="1">
    <location>
        <begin position="20"/>
        <end position="157"/>
    </location>
</feature>
<feature type="signal peptide" evidence="1">
    <location>
        <begin position="1"/>
        <end position="19"/>
    </location>
</feature>
<dbReference type="GeneID" id="87948128"/>
<accession>A0AAX4ITS5</accession>
<evidence type="ECO:0000256" key="1">
    <source>
        <dbReference type="SAM" id="SignalP"/>
    </source>
</evidence>
<dbReference type="Proteomes" id="UP001322277">
    <property type="component" value="Chromosome 7"/>
</dbReference>
<keyword evidence="1" id="KW-0732">Signal</keyword>
<protein>
    <submittedName>
        <fullName evidence="2">Uncharacterized protein</fullName>
    </submittedName>
</protein>
<dbReference type="EMBL" id="CP137311">
    <property type="protein sequence ID" value="WQF86614.1"/>
    <property type="molecule type" value="Genomic_DNA"/>
</dbReference>
<evidence type="ECO:0000313" key="2">
    <source>
        <dbReference type="EMBL" id="WQF86614.1"/>
    </source>
</evidence>
<reference evidence="3" key="1">
    <citation type="journal article" date="2023" name="bioRxiv">
        <title>Complete genome of the Medicago anthracnose fungus, Colletotrichum destructivum, reveals a mini-chromosome-like region within a core chromosome.</title>
        <authorList>
            <person name="Lapalu N."/>
            <person name="Simon A."/>
            <person name="Lu A."/>
            <person name="Plaumann P.-L."/>
            <person name="Amselem J."/>
            <person name="Pigne S."/>
            <person name="Auger A."/>
            <person name="Koch C."/>
            <person name="Dallery J.-F."/>
            <person name="O'Connell R.J."/>
        </authorList>
    </citation>
    <scope>NUCLEOTIDE SEQUENCE [LARGE SCALE GENOMIC DNA]</scope>
    <source>
        <strain evidence="3">CBS 520.97</strain>
    </source>
</reference>
<organism evidence="2 3">
    <name type="scientific">Colletotrichum destructivum</name>
    <dbReference type="NCBI Taxonomy" id="34406"/>
    <lineage>
        <taxon>Eukaryota</taxon>
        <taxon>Fungi</taxon>
        <taxon>Dikarya</taxon>
        <taxon>Ascomycota</taxon>
        <taxon>Pezizomycotina</taxon>
        <taxon>Sordariomycetes</taxon>
        <taxon>Hypocreomycetidae</taxon>
        <taxon>Glomerellales</taxon>
        <taxon>Glomerellaceae</taxon>
        <taxon>Colletotrichum</taxon>
        <taxon>Colletotrichum destructivum species complex</taxon>
    </lineage>
</organism>